<dbReference type="HOGENOM" id="CLU_1928221_0_0_1"/>
<feature type="compositionally biased region" description="Basic and acidic residues" evidence="1">
    <location>
        <begin position="1"/>
        <end position="15"/>
    </location>
</feature>
<reference evidence="3 4" key="1">
    <citation type="submission" date="2014-04" db="EMBL/GenBank/DDBJ databases">
        <authorList>
            <consortium name="DOE Joint Genome Institute"/>
            <person name="Kuo A."/>
            <person name="Martino E."/>
            <person name="Perotto S."/>
            <person name="Kohler A."/>
            <person name="Nagy L.G."/>
            <person name="Floudas D."/>
            <person name="Copeland A."/>
            <person name="Barry K.W."/>
            <person name="Cichocki N."/>
            <person name="Veneault-Fourrey C."/>
            <person name="LaButti K."/>
            <person name="Lindquist E.A."/>
            <person name="Lipzen A."/>
            <person name="Lundell T."/>
            <person name="Morin E."/>
            <person name="Murat C."/>
            <person name="Sun H."/>
            <person name="Tunlid A."/>
            <person name="Henrissat B."/>
            <person name="Grigoriev I.V."/>
            <person name="Hibbett D.S."/>
            <person name="Martin F."/>
            <person name="Nordberg H.P."/>
            <person name="Cantor M.N."/>
            <person name="Hua S.X."/>
        </authorList>
    </citation>
    <scope>NUCLEOTIDE SEQUENCE [LARGE SCALE GENOMIC DNA]</scope>
    <source>
        <strain evidence="3 4">Zn</strain>
    </source>
</reference>
<name>A0A0C3DGD9_OIDMZ</name>
<keyword evidence="2" id="KW-1133">Transmembrane helix</keyword>
<dbReference type="EMBL" id="KN832876">
    <property type="protein sequence ID" value="KIN01043.1"/>
    <property type="molecule type" value="Genomic_DNA"/>
</dbReference>
<dbReference type="Proteomes" id="UP000054321">
    <property type="component" value="Unassembled WGS sequence"/>
</dbReference>
<protein>
    <submittedName>
        <fullName evidence="3">Uncharacterized protein</fullName>
    </submittedName>
</protein>
<keyword evidence="2" id="KW-0812">Transmembrane</keyword>
<feature type="compositionally biased region" description="Basic residues" evidence="1">
    <location>
        <begin position="118"/>
        <end position="131"/>
    </location>
</feature>
<dbReference type="AlphaFoldDB" id="A0A0C3DGD9"/>
<keyword evidence="2" id="KW-0472">Membrane</keyword>
<evidence type="ECO:0000313" key="3">
    <source>
        <dbReference type="EMBL" id="KIN01043.1"/>
    </source>
</evidence>
<feature type="region of interest" description="Disordered" evidence="1">
    <location>
        <begin position="86"/>
        <end position="131"/>
    </location>
</feature>
<sequence>MVQFSADDHQSHSDISEAYSLRQTTPDQSEGESGIEKSYFEEDVKMTICGVSPTTFWILLAVLLALVIGGIIGGVTAAVEINKHQHTASSSSSLTSSPSIKTSTSTSMPTASPSSILQKRRSLHNHNLHQR</sequence>
<evidence type="ECO:0000256" key="1">
    <source>
        <dbReference type="SAM" id="MobiDB-lite"/>
    </source>
</evidence>
<proteinExistence type="predicted"/>
<evidence type="ECO:0000313" key="4">
    <source>
        <dbReference type="Proteomes" id="UP000054321"/>
    </source>
</evidence>
<feature type="transmembrane region" description="Helical" evidence="2">
    <location>
        <begin position="56"/>
        <end position="79"/>
    </location>
</feature>
<organism evidence="3 4">
    <name type="scientific">Oidiodendron maius (strain Zn)</name>
    <dbReference type="NCBI Taxonomy" id="913774"/>
    <lineage>
        <taxon>Eukaryota</taxon>
        <taxon>Fungi</taxon>
        <taxon>Dikarya</taxon>
        <taxon>Ascomycota</taxon>
        <taxon>Pezizomycotina</taxon>
        <taxon>Leotiomycetes</taxon>
        <taxon>Leotiomycetes incertae sedis</taxon>
        <taxon>Myxotrichaceae</taxon>
        <taxon>Oidiodendron</taxon>
    </lineage>
</organism>
<gene>
    <name evidence="3" type="ORF">OIDMADRAFT_19081</name>
</gene>
<feature type="compositionally biased region" description="Low complexity" evidence="1">
    <location>
        <begin position="87"/>
        <end position="115"/>
    </location>
</feature>
<evidence type="ECO:0000256" key="2">
    <source>
        <dbReference type="SAM" id="Phobius"/>
    </source>
</evidence>
<feature type="region of interest" description="Disordered" evidence="1">
    <location>
        <begin position="1"/>
        <end position="36"/>
    </location>
</feature>
<keyword evidence="4" id="KW-1185">Reference proteome</keyword>
<dbReference type="InParanoid" id="A0A0C3DGD9"/>
<reference evidence="4" key="2">
    <citation type="submission" date="2015-01" db="EMBL/GenBank/DDBJ databases">
        <title>Evolutionary Origins and Diversification of the Mycorrhizal Mutualists.</title>
        <authorList>
            <consortium name="DOE Joint Genome Institute"/>
            <consortium name="Mycorrhizal Genomics Consortium"/>
            <person name="Kohler A."/>
            <person name="Kuo A."/>
            <person name="Nagy L.G."/>
            <person name="Floudas D."/>
            <person name="Copeland A."/>
            <person name="Barry K.W."/>
            <person name="Cichocki N."/>
            <person name="Veneault-Fourrey C."/>
            <person name="LaButti K."/>
            <person name="Lindquist E.A."/>
            <person name="Lipzen A."/>
            <person name="Lundell T."/>
            <person name="Morin E."/>
            <person name="Murat C."/>
            <person name="Riley R."/>
            <person name="Ohm R."/>
            <person name="Sun H."/>
            <person name="Tunlid A."/>
            <person name="Henrissat B."/>
            <person name="Grigoriev I.V."/>
            <person name="Hibbett D.S."/>
            <person name="Martin F."/>
        </authorList>
    </citation>
    <scope>NUCLEOTIDE SEQUENCE [LARGE SCALE GENOMIC DNA]</scope>
    <source>
        <strain evidence="4">Zn</strain>
    </source>
</reference>
<accession>A0A0C3DGD9</accession>